<dbReference type="InterPro" id="IPR036584">
    <property type="entry name" value="FliS_sf"/>
</dbReference>
<keyword evidence="2" id="KW-1185">Reference proteome</keyword>
<dbReference type="Proteomes" id="UP001529180">
    <property type="component" value="Unassembled WGS sequence"/>
</dbReference>
<protein>
    <submittedName>
        <fullName evidence="1">Flagellar protein FliS</fullName>
    </submittedName>
</protein>
<evidence type="ECO:0000313" key="1">
    <source>
        <dbReference type="EMBL" id="MDG4718945.1"/>
    </source>
</evidence>
<evidence type="ECO:0000313" key="2">
    <source>
        <dbReference type="Proteomes" id="UP001529180"/>
    </source>
</evidence>
<comment type="caution">
    <text evidence="1">The sequence shown here is derived from an EMBL/GenBank/DDBJ whole genome shotgun (WGS) entry which is preliminary data.</text>
</comment>
<dbReference type="EMBL" id="JARSBO010000003">
    <property type="protein sequence ID" value="MDG4718945.1"/>
    <property type="molecule type" value="Genomic_DNA"/>
</dbReference>
<keyword evidence="1" id="KW-0966">Cell projection</keyword>
<gene>
    <name evidence="1" type="ORF">P7680_08035</name>
</gene>
<sequence>MNNLKPCGVKMTNNTAAASQQAYRYAGASAQYNNALRTTSPVAMMAIAITRTRQHLRTALKYRTEKKFDLESREKAIVMTRLKALQACVAPKSAPELSRDLFAFYARMIKLLARNRRDASMEERYEVVDRNLQELAREWEKFSKVDPSRTVQAQSGHPMIGTVL</sequence>
<keyword evidence="1" id="KW-0969">Cilium</keyword>
<dbReference type="SUPFAM" id="SSF101116">
    <property type="entry name" value="Flagellar export chaperone FliS"/>
    <property type="match status" value="1"/>
</dbReference>
<organism evidence="1 2">
    <name type="scientific">Thalassospira aquimaris</name>
    <dbReference type="NCBI Taxonomy" id="3037796"/>
    <lineage>
        <taxon>Bacteria</taxon>
        <taxon>Pseudomonadati</taxon>
        <taxon>Pseudomonadota</taxon>
        <taxon>Alphaproteobacteria</taxon>
        <taxon>Rhodospirillales</taxon>
        <taxon>Thalassospiraceae</taxon>
        <taxon>Thalassospira</taxon>
    </lineage>
</organism>
<keyword evidence="1" id="KW-0282">Flagellum</keyword>
<name>A0ABT6GA51_9PROT</name>
<reference evidence="1 2" key="1">
    <citation type="submission" date="2023-03" db="EMBL/GenBank/DDBJ databases">
        <title>Strain FZY0004 represents a novel species in the genus Thalassospira isolated from seawater.</title>
        <authorList>
            <person name="Fu Z.-Y."/>
        </authorList>
    </citation>
    <scope>NUCLEOTIDE SEQUENCE [LARGE SCALE GENOMIC DNA]</scope>
    <source>
        <strain evidence="1 2">FZY0004</strain>
    </source>
</reference>
<accession>A0ABT6GA51</accession>
<dbReference type="Gene3D" id="1.20.120.340">
    <property type="entry name" value="Flagellar protein FliS"/>
    <property type="match status" value="1"/>
</dbReference>
<proteinExistence type="predicted"/>
<dbReference type="RefSeq" id="WP_147250695.1">
    <property type="nucleotide sequence ID" value="NZ_JARSBO010000003.1"/>
</dbReference>